<dbReference type="CDD" id="cd12148">
    <property type="entry name" value="fungal_TF_MHR"/>
    <property type="match status" value="1"/>
</dbReference>
<dbReference type="Pfam" id="PF04082">
    <property type="entry name" value="Fungal_trans"/>
    <property type="match status" value="1"/>
</dbReference>
<evidence type="ECO:0000259" key="8">
    <source>
        <dbReference type="SMART" id="SM00906"/>
    </source>
</evidence>
<organism evidence="9">
    <name type="scientific">Cryptococcus bacillisporus CA1280</name>
    <dbReference type="NCBI Taxonomy" id="1296109"/>
    <lineage>
        <taxon>Eukaryota</taxon>
        <taxon>Fungi</taxon>
        <taxon>Dikarya</taxon>
        <taxon>Basidiomycota</taxon>
        <taxon>Agaricomycotina</taxon>
        <taxon>Tremellomycetes</taxon>
        <taxon>Tremellales</taxon>
        <taxon>Cryptococcaceae</taxon>
        <taxon>Cryptococcus</taxon>
        <taxon>Cryptococcus gattii species complex</taxon>
    </lineage>
</organism>
<feature type="compositionally biased region" description="Polar residues" evidence="7">
    <location>
        <begin position="133"/>
        <end position="143"/>
    </location>
</feature>
<dbReference type="CDD" id="cd00067">
    <property type="entry name" value="GAL4"/>
    <property type="match status" value="1"/>
</dbReference>
<dbReference type="PANTHER" id="PTHR31313:SF81">
    <property type="entry name" value="TY1 ENHANCER ACTIVATOR"/>
    <property type="match status" value="1"/>
</dbReference>
<feature type="domain" description="Xylanolytic transcriptional activator regulatory" evidence="8">
    <location>
        <begin position="373"/>
        <end position="453"/>
    </location>
</feature>
<dbReference type="HOGENOM" id="CLU_399014_0_0_1"/>
<dbReference type="InterPro" id="IPR001138">
    <property type="entry name" value="Zn2Cys6_DnaBD"/>
</dbReference>
<dbReference type="GO" id="GO:0008270">
    <property type="term" value="F:zinc ion binding"/>
    <property type="evidence" value="ECO:0007669"/>
    <property type="project" value="InterPro"/>
</dbReference>
<evidence type="ECO:0000256" key="3">
    <source>
        <dbReference type="ARBA" id="ARBA00023015"/>
    </source>
</evidence>
<protein>
    <submittedName>
        <fullName evidence="9">Unplaced genomic scaffold supercont1.56, whole genome shotgun sequence</fullName>
    </submittedName>
</protein>
<reference evidence="9" key="1">
    <citation type="submission" date="2015-01" db="EMBL/GenBank/DDBJ databases">
        <title>The Genome Sequence of Cryptococcus gattii CA1280.</title>
        <authorList>
            <consortium name="The Broad Institute Genomics Platform"/>
            <person name="Cuomo C."/>
            <person name="Litvintseva A."/>
            <person name="Chen Y."/>
            <person name="Heitman J."/>
            <person name="Sun S."/>
            <person name="Springer D."/>
            <person name="Dromer F."/>
            <person name="Young S."/>
            <person name="Zeng Q."/>
            <person name="Gargeya S."/>
            <person name="Abouelleil A."/>
            <person name="Alvarado L."/>
            <person name="Chapman S.B."/>
            <person name="Gainer-Dewar J."/>
            <person name="Goldberg J."/>
            <person name="Griggs A."/>
            <person name="Gujja S."/>
            <person name="Hansen M."/>
            <person name="Howarth C."/>
            <person name="Imamovic A."/>
            <person name="Larimer J."/>
            <person name="Murphy C."/>
            <person name="Naylor J."/>
            <person name="Pearson M."/>
            <person name="Priest M."/>
            <person name="Roberts A."/>
            <person name="Saif S."/>
            <person name="Shea T."/>
            <person name="Sykes S."/>
            <person name="Wortman J."/>
            <person name="Nusbaum C."/>
            <person name="Birren B."/>
        </authorList>
    </citation>
    <scope>NUCLEOTIDE SEQUENCE [LARGE SCALE GENOMIC DNA]</scope>
    <source>
        <strain evidence="9">CA1280</strain>
    </source>
</reference>
<evidence type="ECO:0000256" key="5">
    <source>
        <dbReference type="ARBA" id="ARBA00023163"/>
    </source>
</evidence>
<evidence type="ECO:0000256" key="2">
    <source>
        <dbReference type="ARBA" id="ARBA00022833"/>
    </source>
</evidence>
<evidence type="ECO:0000313" key="9">
    <source>
        <dbReference type="EMBL" id="KIR44037.1"/>
    </source>
</evidence>
<keyword evidence="3" id="KW-0805">Transcription regulation</keyword>
<evidence type="ECO:0000256" key="7">
    <source>
        <dbReference type="SAM" id="MobiDB-lite"/>
    </source>
</evidence>
<keyword evidence="2" id="KW-0862">Zinc</keyword>
<gene>
    <name evidence="9" type="ORF">I312_06764</name>
</gene>
<dbReference type="GO" id="GO:0000981">
    <property type="term" value="F:DNA-binding transcription factor activity, RNA polymerase II-specific"/>
    <property type="evidence" value="ECO:0007669"/>
    <property type="project" value="InterPro"/>
</dbReference>
<accession>A0A0D0TCX2</accession>
<dbReference type="GO" id="GO:0006351">
    <property type="term" value="P:DNA-templated transcription"/>
    <property type="evidence" value="ECO:0007669"/>
    <property type="project" value="InterPro"/>
</dbReference>
<dbReference type="PANTHER" id="PTHR31313">
    <property type="entry name" value="TY1 ENHANCER ACTIVATOR"/>
    <property type="match status" value="1"/>
</dbReference>
<dbReference type="AlphaFoldDB" id="A0A0D0TCX2"/>
<sequence length="771" mass="86200">MPSRPCFARPDLDPKTEPDIDPDMGVGTRSRRIDYPQYIYRIRAGFRSTPPNAAQPRFPQFRQFTPRMTTTSTAPPISYGKACLQCRQKKRKCQPLRQGQGRKRASSAQVNVVHMSETYARAGEDERADILRETQTGTSASSSKRPRRHGSQTPRQSIPMVPKSPTSPRLSAGRSTQAAQMTSPLEELLEGRNSLARHSDPINSPLTFPTISHLRSHPFSAPTVPSEIILTTRTLSPPSPRPMAVGHGETYLTAMRDAVDRVCGDTSRFQVDEQLLQTYFVWQAPQHMPIDEELFRRDMLSDPPGPYFSLALLYAVQAQASRHESSQDKGWKYADKADVLVMTSLSSPPNIPTVQALLILAGRDLALGQASSGWLKSGMAFRMISDMNVQSDIWTEEESLQPEAREQVRMRKRLFWSAYTWDKFFALTLGRQPTFGLPTLGGLAATPELVRPSPRPMWEPYFANNPPQTYPPQPSLEAETFFATALLSQEIEAIIQHIYSPDRFARAVIDESVISDISARLLTWRSRVSPLVLLDTAYLPSVSPPPHILTLNILYRTAWILLRRPMIGRESQLYDSRSAQQLCSTKSAEIHLLFTLHDRCFGLRNITYLLAYMAYVSATVDVAEALSGDSIRASTATKRLELTFRVLTRAAQHTPGIQNSIQHLRRKLASHHSDRSRGGALPSGIATPTTGHPTSDIRPEQIAHGLAKSHAPQTTSFDFNPAMQAGPTLEELIASLSSEGYHDSYEDQPLPPVEESTAFLPIWDFEWLHNS</sequence>
<dbReference type="GO" id="GO:0003677">
    <property type="term" value="F:DNA binding"/>
    <property type="evidence" value="ECO:0007669"/>
    <property type="project" value="UniProtKB-KW"/>
</dbReference>
<dbReference type="OrthoDB" id="2123952at2759"/>
<dbReference type="InterPro" id="IPR007219">
    <property type="entry name" value="XnlR_reg_dom"/>
</dbReference>
<keyword evidence="5" id="KW-0804">Transcription</keyword>
<keyword evidence="6" id="KW-0539">Nucleus</keyword>
<dbReference type="SMART" id="SM00906">
    <property type="entry name" value="Fungal_trans"/>
    <property type="match status" value="1"/>
</dbReference>
<evidence type="ECO:0000256" key="4">
    <source>
        <dbReference type="ARBA" id="ARBA00023125"/>
    </source>
</evidence>
<proteinExistence type="predicted"/>
<feature type="region of interest" description="Disordered" evidence="7">
    <location>
        <begin position="658"/>
        <end position="697"/>
    </location>
</feature>
<evidence type="ECO:0000256" key="1">
    <source>
        <dbReference type="ARBA" id="ARBA00022723"/>
    </source>
</evidence>
<dbReference type="EMBL" id="KN848028">
    <property type="protein sequence ID" value="KIR44037.1"/>
    <property type="molecule type" value="Genomic_DNA"/>
</dbReference>
<feature type="region of interest" description="Disordered" evidence="7">
    <location>
        <begin position="1"/>
        <end position="28"/>
    </location>
</feature>
<keyword evidence="1" id="KW-0479">Metal-binding</keyword>
<keyword evidence="4" id="KW-0238">DNA-binding</keyword>
<dbReference type="InterPro" id="IPR051615">
    <property type="entry name" value="Transcr_Regulatory_Elem"/>
</dbReference>
<feature type="compositionally biased region" description="Polar residues" evidence="7">
    <location>
        <begin position="164"/>
        <end position="183"/>
    </location>
</feature>
<feature type="region of interest" description="Disordered" evidence="7">
    <location>
        <begin position="133"/>
        <end position="184"/>
    </location>
</feature>
<name>A0A0D0TCX2_CRYGA</name>
<evidence type="ECO:0000256" key="6">
    <source>
        <dbReference type="ARBA" id="ARBA00023242"/>
    </source>
</evidence>